<evidence type="ECO:0000313" key="2">
    <source>
        <dbReference type="Proteomes" id="UP000289340"/>
    </source>
</evidence>
<gene>
    <name evidence="1" type="ORF">D0Y65_000859</name>
</gene>
<sequence length="87" mass="9245">MDAILKSRLKLLPHMKNSYSWISMGWKSPPQGWIKANADGSVRGGGHFAACGGVFRDSQGDKVVSTLSVAISSSVLDCSVLNYSTLG</sequence>
<dbReference type="Proteomes" id="UP000289340">
    <property type="component" value="Chromosome 1"/>
</dbReference>
<proteinExistence type="predicted"/>
<name>A0A445M0I4_GLYSO</name>
<keyword evidence="2" id="KW-1185">Reference proteome</keyword>
<comment type="caution">
    <text evidence="1">The sequence shown here is derived from an EMBL/GenBank/DDBJ whole genome shotgun (WGS) entry which is preliminary data.</text>
</comment>
<evidence type="ECO:0000313" key="1">
    <source>
        <dbReference type="EMBL" id="RZC29048.1"/>
    </source>
</evidence>
<reference evidence="1 2" key="1">
    <citation type="submission" date="2018-09" db="EMBL/GenBank/DDBJ databases">
        <title>A high-quality reference genome of wild soybean provides a powerful tool to mine soybean genomes.</title>
        <authorList>
            <person name="Xie M."/>
            <person name="Chung C.Y.L."/>
            <person name="Li M.-W."/>
            <person name="Wong F.-L."/>
            <person name="Chan T.-F."/>
            <person name="Lam H.-M."/>
        </authorList>
    </citation>
    <scope>NUCLEOTIDE SEQUENCE [LARGE SCALE GENOMIC DNA]</scope>
    <source>
        <strain evidence="2">cv. W05</strain>
        <tissue evidence="1">Hypocotyl of etiolated seedlings</tissue>
    </source>
</reference>
<protein>
    <recommendedName>
        <fullName evidence="3">RNase H type-1 domain-containing protein</fullName>
    </recommendedName>
</protein>
<dbReference type="AlphaFoldDB" id="A0A445M0I4"/>
<evidence type="ECO:0008006" key="3">
    <source>
        <dbReference type="Google" id="ProtNLM"/>
    </source>
</evidence>
<accession>A0A445M0I4</accession>
<dbReference type="EMBL" id="QZWG01000001">
    <property type="protein sequence ID" value="RZC29048.1"/>
    <property type="molecule type" value="Genomic_DNA"/>
</dbReference>
<organism evidence="1 2">
    <name type="scientific">Glycine soja</name>
    <name type="common">Wild soybean</name>
    <dbReference type="NCBI Taxonomy" id="3848"/>
    <lineage>
        <taxon>Eukaryota</taxon>
        <taxon>Viridiplantae</taxon>
        <taxon>Streptophyta</taxon>
        <taxon>Embryophyta</taxon>
        <taxon>Tracheophyta</taxon>
        <taxon>Spermatophyta</taxon>
        <taxon>Magnoliopsida</taxon>
        <taxon>eudicotyledons</taxon>
        <taxon>Gunneridae</taxon>
        <taxon>Pentapetalae</taxon>
        <taxon>rosids</taxon>
        <taxon>fabids</taxon>
        <taxon>Fabales</taxon>
        <taxon>Fabaceae</taxon>
        <taxon>Papilionoideae</taxon>
        <taxon>50 kb inversion clade</taxon>
        <taxon>NPAAA clade</taxon>
        <taxon>indigoferoid/millettioid clade</taxon>
        <taxon>Phaseoleae</taxon>
        <taxon>Glycine</taxon>
        <taxon>Glycine subgen. Soja</taxon>
    </lineage>
</organism>